<comment type="caution">
    <text evidence="2">The sequence shown here is derived from an EMBL/GenBank/DDBJ whole genome shotgun (WGS) entry which is preliminary data.</text>
</comment>
<gene>
    <name evidence="2" type="ORF">HPB51_001859</name>
</gene>
<organism evidence="2 3">
    <name type="scientific">Rhipicephalus microplus</name>
    <name type="common">Cattle tick</name>
    <name type="synonym">Boophilus microplus</name>
    <dbReference type="NCBI Taxonomy" id="6941"/>
    <lineage>
        <taxon>Eukaryota</taxon>
        <taxon>Metazoa</taxon>
        <taxon>Ecdysozoa</taxon>
        <taxon>Arthropoda</taxon>
        <taxon>Chelicerata</taxon>
        <taxon>Arachnida</taxon>
        <taxon>Acari</taxon>
        <taxon>Parasitiformes</taxon>
        <taxon>Ixodida</taxon>
        <taxon>Ixodoidea</taxon>
        <taxon>Ixodidae</taxon>
        <taxon>Rhipicephalinae</taxon>
        <taxon>Rhipicephalus</taxon>
        <taxon>Boophilus</taxon>
    </lineage>
</organism>
<evidence type="ECO:0000256" key="1">
    <source>
        <dbReference type="SAM" id="MobiDB-lite"/>
    </source>
</evidence>
<keyword evidence="3" id="KW-1185">Reference proteome</keyword>
<reference evidence="2" key="1">
    <citation type="journal article" date="2020" name="Cell">
        <title>Large-Scale Comparative Analyses of Tick Genomes Elucidate Their Genetic Diversity and Vector Capacities.</title>
        <authorList>
            <consortium name="Tick Genome and Microbiome Consortium (TIGMIC)"/>
            <person name="Jia N."/>
            <person name="Wang J."/>
            <person name="Shi W."/>
            <person name="Du L."/>
            <person name="Sun Y."/>
            <person name="Zhan W."/>
            <person name="Jiang J.F."/>
            <person name="Wang Q."/>
            <person name="Zhang B."/>
            <person name="Ji P."/>
            <person name="Bell-Sakyi L."/>
            <person name="Cui X.M."/>
            <person name="Yuan T.T."/>
            <person name="Jiang B.G."/>
            <person name="Yang W.F."/>
            <person name="Lam T.T."/>
            <person name="Chang Q.C."/>
            <person name="Ding S.J."/>
            <person name="Wang X.J."/>
            <person name="Zhu J.G."/>
            <person name="Ruan X.D."/>
            <person name="Zhao L."/>
            <person name="Wei J.T."/>
            <person name="Ye R.Z."/>
            <person name="Que T.C."/>
            <person name="Du C.H."/>
            <person name="Zhou Y.H."/>
            <person name="Cheng J.X."/>
            <person name="Dai P.F."/>
            <person name="Guo W.B."/>
            <person name="Han X.H."/>
            <person name="Huang E.J."/>
            <person name="Li L.F."/>
            <person name="Wei W."/>
            <person name="Gao Y.C."/>
            <person name="Liu J.Z."/>
            <person name="Shao H.Z."/>
            <person name="Wang X."/>
            <person name="Wang C.C."/>
            <person name="Yang T.C."/>
            <person name="Huo Q.B."/>
            <person name="Li W."/>
            <person name="Chen H.Y."/>
            <person name="Chen S.E."/>
            <person name="Zhou L.G."/>
            <person name="Ni X.B."/>
            <person name="Tian J.H."/>
            <person name="Sheng Y."/>
            <person name="Liu T."/>
            <person name="Pan Y.S."/>
            <person name="Xia L.Y."/>
            <person name="Li J."/>
            <person name="Zhao F."/>
            <person name="Cao W.C."/>
        </authorList>
    </citation>
    <scope>NUCLEOTIDE SEQUENCE</scope>
    <source>
        <strain evidence="2">Rmic-2018</strain>
    </source>
</reference>
<proteinExistence type="predicted"/>
<feature type="region of interest" description="Disordered" evidence="1">
    <location>
        <begin position="219"/>
        <end position="243"/>
    </location>
</feature>
<protein>
    <submittedName>
        <fullName evidence="2">Uncharacterized protein</fullName>
    </submittedName>
</protein>
<sequence>MIGCVDGSFVASRSEQKAPLWLREGYFALNVMFICVTDMSILAMDPLRPGLDDGSHICVCNDATPAGATRIARGLRRSAWRFPAVAARIAAALASGFLAERAFGGGQEMPQQRRHKPGAERLSRDARRSLGSGRERHGALGGRQNPSGEARPARALSTLAPPPQQHSGRPGDAPGMPRRKQHRPQRMQCECMPQTAAKPMVWTPKAASVRVPVVRASRGVCPGRAPAPAAGPRAQPRARSAPQ</sequence>
<accession>A0A9J6D8G3</accession>
<evidence type="ECO:0000313" key="2">
    <source>
        <dbReference type="EMBL" id="KAH8018303.1"/>
    </source>
</evidence>
<name>A0A9J6D8G3_RHIMP</name>
<feature type="compositionally biased region" description="Basic and acidic residues" evidence="1">
    <location>
        <begin position="117"/>
        <end position="138"/>
    </location>
</feature>
<reference evidence="2" key="2">
    <citation type="submission" date="2021-09" db="EMBL/GenBank/DDBJ databases">
        <authorList>
            <person name="Jia N."/>
            <person name="Wang J."/>
            <person name="Shi W."/>
            <person name="Du L."/>
            <person name="Sun Y."/>
            <person name="Zhan W."/>
            <person name="Jiang J."/>
            <person name="Wang Q."/>
            <person name="Zhang B."/>
            <person name="Ji P."/>
            <person name="Sakyi L.B."/>
            <person name="Cui X."/>
            <person name="Yuan T."/>
            <person name="Jiang B."/>
            <person name="Yang W."/>
            <person name="Lam T.T.-Y."/>
            <person name="Chang Q."/>
            <person name="Ding S."/>
            <person name="Wang X."/>
            <person name="Zhu J."/>
            <person name="Ruan X."/>
            <person name="Zhao L."/>
            <person name="Wei J."/>
            <person name="Que T."/>
            <person name="Du C."/>
            <person name="Cheng J."/>
            <person name="Dai P."/>
            <person name="Han X."/>
            <person name="Huang E."/>
            <person name="Gao Y."/>
            <person name="Liu J."/>
            <person name="Shao H."/>
            <person name="Ye R."/>
            <person name="Li L."/>
            <person name="Wei W."/>
            <person name="Wang X."/>
            <person name="Wang C."/>
            <person name="Huo Q."/>
            <person name="Li W."/>
            <person name="Guo W."/>
            <person name="Chen H."/>
            <person name="Chen S."/>
            <person name="Zhou L."/>
            <person name="Zhou L."/>
            <person name="Ni X."/>
            <person name="Tian J."/>
            <person name="Zhou Y."/>
            <person name="Sheng Y."/>
            <person name="Liu T."/>
            <person name="Pan Y."/>
            <person name="Xia L."/>
            <person name="Li J."/>
            <person name="Zhao F."/>
            <person name="Cao W."/>
        </authorList>
    </citation>
    <scope>NUCLEOTIDE SEQUENCE</scope>
    <source>
        <strain evidence="2">Rmic-2018</strain>
        <tissue evidence="2">Larvae</tissue>
    </source>
</reference>
<feature type="region of interest" description="Disordered" evidence="1">
    <location>
        <begin position="104"/>
        <end position="188"/>
    </location>
</feature>
<dbReference type="AlphaFoldDB" id="A0A9J6D8G3"/>
<dbReference type="Proteomes" id="UP000821866">
    <property type="component" value="Chromosome 8"/>
</dbReference>
<dbReference type="EMBL" id="JABSTU010000010">
    <property type="protein sequence ID" value="KAH8018303.1"/>
    <property type="molecule type" value="Genomic_DNA"/>
</dbReference>
<evidence type="ECO:0000313" key="3">
    <source>
        <dbReference type="Proteomes" id="UP000821866"/>
    </source>
</evidence>